<keyword evidence="4" id="KW-1185">Reference proteome</keyword>
<dbReference type="Proteomes" id="UP001208570">
    <property type="component" value="Unassembled WGS sequence"/>
</dbReference>
<gene>
    <name evidence="3" type="ORF">LSH36_921g00033</name>
</gene>
<evidence type="ECO:0000313" key="3">
    <source>
        <dbReference type="EMBL" id="KAK2142724.1"/>
    </source>
</evidence>
<feature type="transmembrane region" description="Helical" evidence="2">
    <location>
        <begin position="69"/>
        <end position="90"/>
    </location>
</feature>
<evidence type="ECO:0000256" key="2">
    <source>
        <dbReference type="SAM" id="Phobius"/>
    </source>
</evidence>
<name>A0AAD9IXJ2_9ANNE</name>
<reference evidence="3" key="1">
    <citation type="journal article" date="2023" name="Mol. Biol. Evol.">
        <title>Third-Generation Sequencing Reveals the Adaptive Role of the Epigenome in Three Deep-Sea Polychaetes.</title>
        <authorList>
            <person name="Perez M."/>
            <person name="Aroh O."/>
            <person name="Sun Y."/>
            <person name="Lan Y."/>
            <person name="Juniper S.K."/>
            <person name="Young C.R."/>
            <person name="Angers B."/>
            <person name="Qian P.Y."/>
        </authorList>
    </citation>
    <scope>NUCLEOTIDE SEQUENCE</scope>
    <source>
        <strain evidence="3">P08H-3</strain>
    </source>
</reference>
<accession>A0AAD9IXJ2</accession>
<comment type="caution">
    <text evidence="3">The sequence shown here is derived from an EMBL/GenBank/DDBJ whole genome shotgun (WGS) entry which is preliminary data.</text>
</comment>
<dbReference type="AlphaFoldDB" id="A0AAD9IXJ2"/>
<dbReference type="EMBL" id="JAODUP010000921">
    <property type="protein sequence ID" value="KAK2142724.1"/>
    <property type="molecule type" value="Genomic_DNA"/>
</dbReference>
<protein>
    <submittedName>
        <fullName evidence="3">Uncharacterized protein</fullName>
    </submittedName>
</protein>
<organism evidence="3 4">
    <name type="scientific">Paralvinella palmiformis</name>
    <dbReference type="NCBI Taxonomy" id="53620"/>
    <lineage>
        <taxon>Eukaryota</taxon>
        <taxon>Metazoa</taxon>
        <taxon>Spiralia</taxon>
        <taxon>Lophotrochozoa</taxon>
        <taxon>Annelida</taxon>
        <taxon>Polychaeta</taxon>
        <taxon>Sedentaria</taxon>
        <taxon>Canalipalpata</taxon>
        <taxon>Terebellida</taxon>
        <taxon>Terebelliformia</taxon>
        <taxon>Alvinellidae</taxon>
        <taxon>Paralvinella</taxon>
    </lineage>
</organism>
<sequence>MGCLSSVKCGSNQYCDPSSHRCHSCNVICNPNHVNRDLCSNLCQEFWPPSVNDTNQTPTEIKHDRPMPYYVIVLCASFVGIFVVIVIIKWKSGNLLKCRNCIKTYPRRNTEKWSDVEQTRETSIGEGRQLVERREILTGIDGDEVDAGMKKIICDPMDVNPFWTDVSFSGNIISQPTDDAFNHFGIEQQGNSANQNAPETDCRDAKTRKSINQQSAGEETVPKSSLHDVLAEDRFSAGVEDNFPPESLAFGDLVHISPSLHPSSVADTSLNCDLKSDPVTVHGNRFDQVLKAYDAVNMRAHKFSYIRGCMVDSDKFYVIVSNSCGMNRAQNEIRNILPPELQSDVVAIQYNQERDTSN</sequence>
<keyword evidence="2" id="KW-1133">Transmembrane helix</keyword>
<keyword evidence="2" id="KW-0812">Transmembrane</keyword>
<feature type="compositionally biased region" description="Polar residues" evidence="1">
    <location>
        <begin position="188"/>
        <end position="198"/>
    </location>
</feature>
<keyword evidence="2" id="KW-0472">Membrane</keyword>
<proteinExistence type="predicted"/>
<evidence type="ECO:0000256" key="1">
    <source>
        <dbReference type="SAM" id="MobiDB-lite"/>
    </source>
</evidence>
<evidence type="ECO:0000313" key="4">
    <source>
        <dbReference type="Proteomes" id="UP001208570"/>
    </source>
</evidence>
<feature type="region of interest" description="Disordered" evidence="1">
    <location>
        <begin position="188"/>
        <end position="224"/>
    </location>
</feature>